<accession>Q75EL7</accession>
<dbReference type="KEGG" id="ago:AGOS_AAR062C"/>
<reference evidence="7 8" key="1">
    <citation type="journal article" date="2004" name="Science">
        <title>The Ashbya gossypii genome as a tool for mapping the ancient Saccharomyces cerevisiae genome.</title>
        <authorList>
            <person name="Dietrich F.S."/>
            <person name="Voegeli S."/>
            <person name="Brachat S."/>
            <person name="Lerch A."/>
            <person name="Gates K."/>
            <person name="Steiner S."/>
            <person name="Mohr C."/>
            <person name="Pohlmann R."/>
            <person name="Luedi P."/>
            <person name="Choi S."/>
            <person name="Wing R.A."/>
            <person name="Flavier A."/>
            <person name="Gaffney T.D."/>
            <person name="Philippsen P."/>
        </authorList>
    </citation>
    <scope>NUCLEOTIDE SEQUENCE [LARGE SCALE GENOMIC DNA]</scope>
    <source>
        <strain evidence="8">ATCC 10895 / CBS 109.51 / FGSC 9923 / NRRL Y-1056</strain>
    </source>
</reference>
<dbReference type="STRING" id="284811.Q75EL7"/>
<dbReference type="PANTHER" id="PTHR12883:SF0">
    <property type="entry name" value="PAT COMPLEX SUBUNIT CCDC47"/>
    <property type="match status" value="1"/>
</dbReference>
<dbReference type="GO" id="GO:0032469">
    <property type="term" value="P:endoplasmic reticulum calcium ion homeostasis"/>
    <property type="evidence" value="ECO:0007669"/>
    <property type="project" value="InterPro"/>
</dbReference>
<comment type="subcellular location">
    <subcellularLocation>
        <location evidence="1">Membrane</location>
        <topology evidence="1">Single-pass membrane protein</topology>
    </subcellularLocation>
</comment>
<evidence type="ECO:0000313" key="7">
    <source>
        <dbReference type="EMBL" id="AAS50427.1"/>
    </source>
</evidence>
<evidence type="ECO:0000256" key="2">
    <source>
        <dbReference type="ARBA" id="ARBA00022692"/>
    </source>
</evidence>
<dbReference type="PANTHER" id="PTHR12883">
    <property type="entry name" value="ADIPOCYTE-SPECIFIC PROTEIN 4-RELATED"/>
    <property type="match status" value="1"/>
</dbReference>
<dbReference type="OMA" id="FDGFVWA"/>
<proteinExistence type="predicted"/>
<dbReference type="FunCoup" id="Q75EL7">
    <property type="interactions" value="86"/>
</dbReference>
<sequence length="409" mass="47213">MTGVFGFLSKGLDAINSLNSHYFALSVDEQKAMTFVERIRYYNWTFEGICVVLLGLMYAVYVAGTKLNERRSDRLFEQLNKFFWEELQFARVGFSSRDKGRLPYISDRNGTWCTAFATGRTCVDHIVVKAHYPARFNPVGLLVEKLLGMFFPQVVDPHGDEFVQVTVTPNGKWTKDENSAVQATEDGLNRFRFIASIVNKNGMNDSRGKNYFLSLTHTSEGETLPMEYVFMSENNQLNKLLVSYMDGEAFRQTLKRAAHFLRFIAFTDLPEEKPVTDKLWEANQKPRCVIQCSAVLTDADVALLRELIAAVVAFYDVTTREIVQQSPSLLLTNETLRRSVQLRKDELSKIVKIMKQVEREMAQEKKAEEEKKKRRELRDSLSGEQQDKLDQKLKQKRDRRKKNKQALRV</sequence>
<name>Q75EL7_EREGS</name>
<keyword evidence="2 6" id="KW-0812">Transmembrane</keyword>
<keyword evidence="8" id="KW-1185">Reference proteome</keyword>
<dbReference type="GO" id="GO:0005783">
    <property type="term" value="C:endoplasmic reticulum"/>
    <property type="evidence" value="ECO:0000318"/>
    <property type="project" value="GO_Central"/>
</dbReference>
<dbReference type="InParanoid" id="Q75EL7"/>
<protein>
    <submittedName>
        <fullName evidence="7">AAR062Cp</fullName>
    </submittedName>
</protein>
<evidence type="ECO:0000256" key="1">
    <source>
        <dbReference type="ARBA" id="ARBA00004167"/>
    </source>
</evidence>
<evidence type="ECO:0000256" key="3">
    <source>
        <dbReference type="ARBA" id="ARBA00022989"/>
    </source>
</evidence>
<feature type="compositionally biased region" description="Basic residues" evidence="5">
    <location>
        <begin position="394"/>
        <end position="409"/>
    </location>
</feature>
<dbReference type="OrthoDB" id="10039147at2759"/>
<gene>
    <name evidence="7" type="ORF">AGOS_AAR062C</name>
</gene>
<dbReference type="Proteomes" id="UP000000591">
    <property type="component" value="Chromosome I"/>
</dbReference>
<organism evidence="7 8">
    <name type="scientific">Eremothecium gossypii (strain ATCC 10895 / CBS 109.51 / FGSC 9923 / NRRL Y-1056)</name>
    <name type="common">Yeast</name>
    <name type="synonym">Ashbya gossypii</name>
    <dbReference type="NCBI Taxonomy" id="284811"/>
    <lineage>
        <taxon>Eukaryota</taxon>
        <taxon>Fungi</taxon>
        <taxon>Dikarya</taxon>
        <taxon>Ascomycota</taxon>
        <taxon>Saccharomycotina</taxon>
        <taxon>Saccharomycetes</taxon>
        <taxon>Saccharomycetales</taxon>
        <taxon>Saccharomycetaceae</taxon>
        <taxon>Eremothecium</taxon>
    </lineage>
</organism>
<dbReference type="EMBL" id="AE016814">
    <property type="protein sequence ID" value="AAS50427.1"/>
    <property type="molecule type" value="Genomic_DNA"/>
</dbReference>
<feature type="transmembrane region" description="Helical" evidence="6">
    <location>
        <begin position="41"/>
        <end position="64"/>
    </location>
</feature>
<dbReference type="RefSeq" id="NP_982603.1">
    <property type="nucleotide sequence ID" value="NM_207956.1"/>
</dbReference>
<dbReference type="HOGENOM" id="CLU_672638_0_0_1"/>
<evidence type="ECO:0000256" key="4">
    <source>
        <dbReference type="ARBA" id="ARBA00023136"/>
    </source>
</evidence>
<dbReference type="InterPro" id="IPR012879">
    <property type="entry name" value="CCDC47"/>
</dbReference>
<feature type="region of interest" description="Disordered" evidence="5">
    <location>
        <begin position="361"/>
        <end position="409"/>
    </location>
</feature>
<keyword evidence="4 6" id="KW-0472">Membrane</keyword>
<evidence type="ECO:0000256" key="5">
    <source>
        <dbReference type="SAM" id="MobiDB-lite"/>
    </source>
</evidence>
<keyword evidence="3 6" id="KW-1133">Transmembrane helix</keyword>
<dbReference type="Pfam" id="PF07946">
    <property type="entry name" value="CCDC47"/>
    <property type="match status" value="1"/>
</dbReference>
<dbReference type="AlphaFoldDB" id="Q75EL7"/>
<evidence type="ECO:0000256" key="6">
    <source>
        <dbReference type="SAM" id="Phobius"/>
    </source>
</evidence>
<dbReference type="GO" id="GO:0005509">
    <property type="term" value="F:calcium ion binding"/>
    <property type="evidence" value="ECO:0000318"/>
    <property type="project" value="GO_Central"/>
</dbReference>
<dbReference type="eggNOG" id="KOG2357">
    <property type="taxonomic scope" value="Eukaryota"/>
</dbReference>
<feature type="compositionally biased region" description="Basic and acidic residues" evidence="5">
    <location>
        <begin position="361"/>
        <end position="393"/>
    </location>
</feature>
<reference evidence="8" key="2">
    <citation type="journal article" date="2013" name="G3 (Bethesda)">
        <title>Genomes of Ashbya fungi isolated from insects reveal four mating-type loci, numerous translocations, lack of transposons, and distinct gene duplications.</title>
        <authorList>
            <person name="Dietrich F.S."/>
            <person name="Voegeli S."/>
            <person name="Kuo S."/>
            <person name="Philippsen P."/>
        </authorList>
    </citation>
    <scope>GENOME REANNOTATION</scope>
    <source>
        <strain evidence="8">ATCC 10895 / CBS 109.51 / FGSC 9923 / NRRL Y-1056</strain>
    </source>
</reference>
<evidence type="ECO:0000313" key="8">
    <source>
        <dbReference type="Proteomes" id="UP000000591"/>
    </source>
</evidence>
<dbReference type="GO" id="GO:0016020">
    <property type="term" value="C:membrane"/>
    <property type="evidence" value="ECO:0007669"/>
    <property type="project" value="UniProtKB-SubCell"/>
</dbReference>
<dbReference type="GeneID" id="4618678"/>